<dbReference type="GO" id="GO:0005506">
    <property type="term" value="F:iron ion binding"/>
    <property type="evidence" value="ECO:0007669"/>
    <property type="project" value="InterPro"/>
</dbReference>
<evidence type="ECO:0000256" key="5">
    <source>
        <dbReference type="ARBA" id="ARBA00023002"/>
    </source>
</evidence>
<keyword evidence="7" id="KW-0503">Monooxygenase</keyword>
<feature type="binding site" description="axial binding residue" evidence="8">
    <location>
        <position position="254"/>
    </location>
    <ligand>
        <name>heme</name>
        <dbReference type="ChEBI" id="CHEBI:30413"/>
    </ligand>
    <ligandPart>
        <name>Fe</name>
        <dbReference type="ChEBI" id="CHEBI:18248"/>
    </ligandPart>
</feature>
<dbReference type="PANTHER" id="PTHR24305:SF187">
    <property type="entry name" value="P450, PUTATIVE (EUROFUNG)-RELATED"/>
    <property type="match status" value="1"/>
</dbReference>
<organism evidence="9 10">
    <name type="scientific">Paramarasmius palmivorus</name>
    <dbReference type="NCBI Taxonomy" id="297713"/>
    <lineage>
        <taxon>Eukaryota</taxon>
        <taxon>Fungi</taxon>
        <taxon>Dikarya</taxon>
        <taxon>Basidiomycota</taxon>
        <taxon>Agaricomycotina</taxon>
        <taxon>Agaricomycetes</taxon>
        <taxon>Agaricomycetidae</taxon>
        <taxon>Agaricales</taxon>
        <taxon>Marasmiineae</taxon>
        <taxon>Marasmiaceae</taxon>
        <taxon>Paramarasmius</taxon>
    </lineage>
</organism>
<comment type="caution">
    <text evidence="9">The sequence shown here is derived from an EMBL/GenBank/DDBJ whole genome shotgun (WGS) entry which is preliminary data.</text>
</comment>
<evidence type="ECO:0008006" key="11">
    <source>
        <dbReference type="Google" id="ProtNLM"/>
    </source>
</evidence>
<keyword evidence="6 8" id="KW-0408">Iron</keyword>
<keyword evidence="8" id="KW-0349">Heme</keyword>
<comment type="cofactor">
    <cofactor evidence="1 8">
        <name>heme</name>
        <dbReference type="ChEBI" id="CHEBI:30413"/>
    </cofactor>
</comment>
<dbReference type="GO" id="GO:0004497">
    <property type="term" value="F:monooxygenase activity"/>
    <property type="evidence" value="ECO:0007669"/>
    <property type="project" value="UniProtKB-KW"/>
</dbReference>
<evidence type="ECO:0000256" key="8">
    <source>
        <dbReference type="PIRSR" id="PIRSR602401-1"/>
    </source>
</evidence>
<proteinExistence type="inferred from homology"/>
<dbReference type="PANTHER" id="PTHR24305">
    <property type="entry name" value="CYTOCHROME P450"/>
    <property type="match status" value="1"/>
</dbReference>
<dbReference type="GO" id="GO:0020037">
    <property type="term" value="F:heme binding"/>
    <property type="evidence" value="ECO:0007669"/>
    <property type="project" value="InterPro"/>
</dbReference>
<evidence type="ECO:0000256" key="4">
    <source>
        <dbReference type="ARBA" id="ARBA00022723"/>
    </source>
</evidence>
<comment type="similarity">
    <text evidence="3">Belongs to the cytochrome P450 family.</text>
</comment>
<evidence type="ECO:0000313" key="9">
    <source>
        <dbReference type="EMBL" id="KAK7061078.1"/>
    </source>
</evidence>
<dbReference type="PRINTS" id="PR00385">
    <property type="entry name" value="P450"/>
</dbReference>
<dbReference type="InterPro" id="IPR036396">
    <property type="entry name" value="Cyt_P450_sf"/>
</dbReference>
<dbReference type="Gene3D" id="1.10.630.10">
    <property type="entry name" value="Cytochrome P450"/>
    <property type="match status" value="1"/>
</dbReference>
<dbReference type="GO" id="GO:0016705">
    <property type="term" value="F:oxidoreductase activity, acting on paired donors, with incorporation or reduction of molecular oxygen"/>
    <property type="evidence" value="ECO:0007669"/>
    <property type="project" value="InterPro"/>
</dbReference>
<reference evidence="9 10" key="1">
    <citation type="submission" date="2024-01" db="EMBL/GenBank/DDBJ databases">
        <title>A draft genome for a cacao thread blight-causing isolate of Paramarasmius palmivorus.</title>
        <authorList>
            <person name="Baruah I.K."/>
            <person name="Bukari Y."/>
            <person name="Amoako-Attah I."/>
            <person name="Meinhardt L.W."/>
            <person name="Bailey B.A."/>
            <person name="Cohen S.P."/>
        </authorList>
    </citation>
    <scope>NUCLEOTIDE SEQUENCE [LARGE SCALE GENOMIC DNA]</scope>
    <source>
        <strain evidence="9 10">GH-12</strain>
    </source>
</reference>
<keyword evidence="4 8" id="KW-0479">Metal-binding</keyword>
<dbReference type="PRINTS" id="PR00463">
    <property type="entry name" value="EP450I"/>
</dbReference>
<dbReference type="InterPro" id="IPR001128">
    <property type="entry name" value="Cyt_P450"/>
</dbReference>
<keyword evidence="5" id="KW-0560">Oxidoreductase</keyword>
<gene>
    <name evidence="9" type="ORF">VNI00_000813</name>
</gene>
<dbReference type="InterPro" id="IPR002401">
    <property type="entry name" value="Cyt_P450_E_grp-I"/>
</dbReference>
<sequence length="311" mass="34671">MAFGGGFELMRDGDKEGLWKLMESGIRVLAYAQHVPWLASVLHELPGMGQTSQTLIEFARAQSVARIKRGESITGKDLSTYLLDEGNPNPKPLDYGIYGSDALLAVVAGSDTAATAMCCAFFYLLRDKSYFTRLREEIDVRFPLGEDKRPHDDVSQLATLPLLNAVINETLRLQPPVPTAIQRAPERGSGGVIVGSVFVPEETGVHIPPYAIHRDERYFSPDPDRFWPDRWLTEKGTVLEQAAFIPFSTGPMNCVGKSLAQMELRAVIASLVQRFDMSFKDGWDQSKWEGDLEDYFVFSKGQLPVILNPRT</sequence>
<evidence type="ECO:0000256" key="2">
    <source>
        <dbReference type="ARBA" id="ARBA00005179"/>
    </source>
</evidence>
<dbReference type="Proteomes" id="UP001383192">
    <property type="component" value="Unassembled WGS sequence"/>
</dbReference>
<dbReference type="EMBL" id="JAYKXP010000002">
    <property type="protein sequence ID" value="KAK7061078.1"/>
    <property type="molecule type" value="Genomic_DNA"/>
</dbReference>
<evidence type="ECO:0000256" key="3">
    <source>
        <dbReference type="ARBA" id="ARBA00010617"/>
    </source>
</evidence>
<dbReference type="AlphaFoldDB" id="A0AAW0EC12"/>
<evidence type="ECO:0000256" key="6">
    <source>
        <dbReference type="ARBA" id="ARBA00023004"/>
    </source>
</evidence>
<evidence type="ECO:0000256" key="7">
    <source>
        <dbReference type="ARBA" id="ARBA00023033"/>
    </source>
</evidence>
<comment type="pathway">
    <text evidence="2">Secondary metabolite biosynthesis.</text>
</comment>
<protein>
    <recommendedName>
        <fullName evidence="11">Cytochrome P450</fullName>
    </recommendedName>
</protein>
<name>A0AAW0EC12_9AGAR</name>
<dbReference type="SUPFAM" id="SSF48264">
    <property type="entry name" value="Cytochrome P450"/>
    <property type="match status" value="1"/>
</dbReference>
<evidence type="ECO:0000256" key="1">
    <source>
        <dbReference type="ARBA" id="ARBA00001971"/>
    </source>
</evidence>
<keyword evidence="10" id="KW-1185">Reference proteome</keyword>
<evidence type="ECO:0000313" key="10">
    <source>
        <dbReference type="Proteomes" id="UP001383192"/>
    </source>
</evidence>
<dbReference type="InterPro" id="IPR050121">
    <property type="entry name" value="Cytochrome_P450_monoxygenase"/>
</dbReference>
<dbReference type="Pfam" id="PF00067">
    <property type="entry name" value="p450"/>
    <property type="match status" value="1"/>
</dbReference>
<accession>A0AAW0EC12</accession>